<dbReference type="AlphaFoldDB" id="A0A813VPU7"/>
<dbReference type="InterPro" id="IPR029052">
    <property type="entry name" value="Metallo-depent_PP-like"/>
</dbReference>
<dbReference type="EMBL" id="CAJNOR010000216">
    <property type="protein sequence ID" value="CAF0843311.1"/>
    <property type="molecule type" value="Genomic_DNA"/>
</dbReference>
<name>A0A813VPU7_ADIRI</name>
<keyword evidence="2" id="KW-1185">Reference proteome</keyword>
<accession>A0A813VPU7</accession>
<evidence type="ECO:0000313" key="1">
    <source>
        <dbReference type="EMBL" id="CAF0843311.1"/>
    </source>
</evidence>
<comment type="caution">
    <text evidence="1">The sequence shown here is derived from an EMBL/GenBank/DDBJ whole genome shotgun (WGS) entry which is preliminary data.</text>
</comment>
<sequence length="102" mass="11438">MSNMYIGQLPITRLVNDLIKANESRAQQPFIIVVTHRPLLCSDGSELQQHLPNSTLFKTVYPLFVKYQSKELGGAFDNDKWINPQPLPSYCHSGSNTSTSSL</sequence>
<gene>
    <name evidence="1" type="ORF">XAT740_LOCUS5087</name>
</gene>
<dbReference type="Gene3D" id="3.60.21.10">
    <property type="match status" value="1"/>
</dbReference>
<evidence type="ECO:0000313" key="2">
    <source>
        <dbReference type="Proteomes" id="UP000663828"/>
    </source>
</evidence>
<reference evidence="1" key="1">
    <citation type="submission" date="2021-02" db="EMBL/GenBank/DDBJ databases">
        <authorList>
            <person name="Nowell W R."/>
        </authorList>
    </citation>
    <scope>NUCLEOTIDE SEQUENCE</scope>
</reference>
<organism evidence="1 2">
    <name type="scientific">Adineta ricciae</name>
    <name type="common">Rotifer</name>
    <dbReference type="NCBI Taxonomy" id="249248"/>
    <lineage>
        <taxon>Eukaryota</taxon>
        <taxon>Metazoa</taxon>
        <taxon>Spiralia</taxon>
        <taxon>Gnathifera</taxon>
        <taxon>Rotifera</taxon>
        <taxon>Eurotatoria</taxon>
        <taxon>Bdelloidea</taxon>
        <taxon>Adinetida</taxon>
        <taxon>Adinetidae</taxon>
        <taxon>Adineta</taxon>
    </lineage>
</organism>
<proteinExistence type="predicted"/>
<protein>
    <submittedName>
        <fullName evidence="1">Uncharacterized protein</fullName>
    </submittedName>
</protein>
<dbReference type="Proteomes" id="UP000663828">
    <property type="component" value="Unassembled WGS sequence"/>
</dbReference>